<dbReference type="PROSITE" id="PS50943">
    <property type="entry name" value="HTH_CROC1"/>
    <property type="match status" value="1"/>
</dbReference>
<reference evidence="4 6" key="3">
    <citation type="submission" date="2017-07" db="EMBL/GenBank/DDBJ databases">
        <title>Prevalence of linear plasmids in Cutibacterium (Propionibacterium) acnes isolates obtained from prostatic tissue.</title>
        <authorList>
            <person name="Davidsson S."/>
            <person name="Carlsson J."/>
            <person name="Molling P."/>
            <person name="Andren O."/>
            <person name="Andersson S.-O."/>
            <person name="Brzuszkiewicz E."/>
            <person name="Poehlein A."/>
            <person name="Al-Zeer M."/>
            <person name="Brinkmann V."/>
            <person name="Scavenius C."/>
            <person name="Nazipi S."/>
            <person name="Soderquist B."/>
            <person name="Bruggemann H."/>
        </authorList>
    </citation>
    <scope>NUCLEOTIDE SEQUENCE [LARGE SCALE GENOMIC DNA]</scope>
    <source>
        <strain evidence="4 6">DSM 753</strain>
    </source>
</reference>
<dbReference type="SMART" id="SM00530">
    <property type="entry name" value="HTH_XRE"/>
    <property type="match status" value="1"/>
</dbReference>
<dbReference type="GO" id="GO:0005829">
    <property type="term" value="C:cytosol"/>
    <property type="evidence" value="ECO:0007669"/>
    <property type="project" value="TreeGrafter"/>
</dbReference>
<keyword evidence="1 3" id="KW-0238">DNA-binding</keyword>
<name>A7VY26_9FIRM</name>
<comment type="caution">
    <text evidence="3">The sequence shown here is derived from an EMBL/GenBank/DDBJ whole genome shotgun (WGS) entry which is preliminary data.</text>
</comment>
<evidence type="ECO:0000259" key="2">
    <source>
        <dbReference type="PROSITE" id="PS50943"/>
    </source>
</evidence>
<evidence type="ECO:0000313" key="6">
    <source>
        <dbReference type="Proteomes" id="UP000220611"/>
    </source>
</evidence>
<gene>
    <name evidence="4" type="ORF">CH238_13490</name>
    <name evidence="3" type="ORF">CLOLEP_03502</name>
</gene>
<dbReference type="PANTHER" id="PTHR46797">
    <property type="entry name" value="HTH-TYPE TRANSCRIPTIONAL REGULATOR"/>
    <property type="match status" value="1"/>
</dbReference>
<dbReference type="Proteomes" id="UP000003490">
    <property type="component" value="Unassembled WGS sequence"/>
</dbReference>
<proteinExistence type="predicted"/>
<dbReference type="Proteomes" id="UP000220611">
    <property type="component" value="Unassembled WGS sequence"/>
</dbReference>
<dbReference type="InterPro" id="IPR050807">
    <property type="entry name" value="TransReg_Diox_bact_type"/>
</dbReference>
<dbReference type="eggNOG" id="COG1476">
    <property type="taxonomic scope" value="Bacteria"/>
</dbReference>
<dbReference type="Gene3D" id="1.10.260.40">
    <property type="entry name" value="lambda repressor-like DNA-binding domains"/>
    <property type="match status" value="1"/>
</dbReference>
<dbReference type="HOGENOM" id="CLU_066192_17_15_9"/>
<dbReference type="GO" id="GO:0003700">
    <property type="term" value="F:DNA-binding transcription factor activity"/>
    <property type="evidence" value="ECO:0007669"/>
    <property type="project" value="TreeGrafter"/>
</dbReference>
<reference evidence="3 5" key="1">
    <citation type="submission" date="2007-08" db="EMBL/GenBank/DDBJ databases">
        <title>Draft genome sequence of Clostridium leptum (DSM 753).</title>
        <authorList>
            <person name="Sudarsanam P."/>
            <person name="Ley R."/>
            <person name="Guruge J."/>
            <person name="Turnbaugh P.J."/>
            <person name="Mahowald M."/>
            <person name="Liep D."/>
            <person name="Gordon J."/>
        </authorList>
    </citation>
    <scope>NUCLEOTIDE SEQUENCE [LARGE SCALE GENOMIC DNA]</scope>
    <source>
        <strain evidence="3 5">DSM 753</strain>
    </source>
</reference>
<dbReference type="AlphaFoldDB" id="A7VY26"/>
<evidence type="ECO:0000313" key="5">
    <source>
        <dbReference type="Proteomes" id="UP000003490"/>
    </source>
</evidence>
<dbReference type="InterPro" id="IPR010982">
    <property type="entry name" value="Lambda_DNA-bd_dom_sf"/>
</dbReference>
<dbReference type="EMBL" id="NOXF01000015">
    <property type="protein sequence ID" value="PEQ23459.1"/>
    <property type="molecule type" value="Genomic_DNA"/>
</dbReference>
<accession>A7VY26</accession>
<dbReference type="GO" id="GO:0003677">
    <property type="term" value="F:DNA binding"/>
    <property type="evidence" value="ECO:0007669"/>
    <property type="project" value="UniProtKB-KW"/>
</dbReference>
<dbReference type="Pfam" id="PF01381">
    <property type="entry name" value="HTH_3"/>
    <property type="match status" value="1"/>
</dbReference>
<feature type="domain" description="HTH cro/C1-type" evidence="2">
    <location>
        <begin position="41"/>
        <end position="95"/>
    </location>
</feature>
<organism evidence="3 5">
    <name type="scientific">[Clostridium] leptum DSM 753</name>
    <dbReference type="NCBI Taxonomy" id="428125"/>
    <lineage>
        <taxon>Bacteria</taxon>
        <taxon>Bacillati</taxon>
        <taxon>Bacillota</taxon>
        <taxon>Clostridia</taxon>
        <taxon>Eubacteriales</taxon>
        <taxon>Oscillospiraceae</taxon>
        <taxon>Oscillospiraceae incertae sedis</taxon>
    </lineage>
</organism>
<dbReference type="CDD" id="cd00093">
    <property type="entry name" value="HTH_XRE"/>
    <property type="match status" value="1"/>
</dbReference>
<evidence type="ECO:0000256" key="1">
    <source>
        <dbReference type="ARBA" id="ARBA00023125"/>
    </source>
</evidence>
<dbReference type="EMBL" id="ABCB02000021">
    <property type="protein sequence ID" value="EDO59454.1"/>
    <property type="molecule type" value="Genomic_DNA"/>
</dbReference>
<dbReference type="SUPFAM" id="SSF47413">
    <property type="entry name" value="lambda repressor-like DNA-binding domains"/>
    <property type="match status" value="1"/>
</dbReference>
<dbReference type="InterPro" id="IPR001387">
    <property type="entry name" value="Cro/C1-type_HTH"/>
</dbReference>
<sequence>MFYKKLFKTSFRDIPISYTEIKGELLLYDFKNYENFIANRIYQLRNQKNVTAREMSLAIGQHKGYITQIENRQNLPSIQGLLYICEYFNITPEEFFADSTNPIKSKEIYADLKDLSSDQLDTILKIAKAFKALNQNSIQ</sequence>
<evidence type="ECO:0000313" key="4">
    <source>
        <dbReference type="EMBL" id="PEQ23459.1"/>
    </source>
</evidence>
<keyword evidence="6" id="KW-1185">Reference proteome</keyword>
<dbReference type="PANTHER" id="PTHR46797:SF2">
    <property type="entry name" value="TRANSCRIPTIONAL REGULATOR"/>
    <property type="match status" value="1"/>
</dbReference>
<evidence type="ECO:0000313" key="3">
    <source>
        <dbReference type="EMBL" id="EDO59454.1"/>
    </source>
</evidence>
<protein>
    <submittedName>
        <fullName evidence="3">DNA-binding helix-turn-helix protein</fullName>
    </submittedName>
    <submittedName>
        <fullName evidence="4">XRE family transcriptional regulator</fullName>
    </submittedName>
</protein>
<reference evidence="3 5" key="2">
    <citation type="submission" date="2007-08" db="EMBL/GenBank/DDBJ databases">
        <authorList>
            <person name="Fulton L."/>
            <person name="Clifton S."/>
            <person name="Fulton B."/>
            <person name="Xu J."/>
            <person name="Minx P."/>
            <person name="Pepin K.H."/>
            <person name="Johnson M."/>
            <person name="Thiruvilangam P."/>
            <person name="Bhonagiri V."/>
            <person name="Nash W.E."/>
            <person name="Wang C."/>
            <person name="Mardis E.R."/>
            <person name="Wilson R.K."/>
        </authorList>
    </citation>
    <scope>NUCLEOTIDE SEQUENCE [LARGE SCALE GENOMIC DNA]</scope>
    <source>
        <strain evidence="3 5">DSM 753</strain>
    </source>
</reference>